<name>A0A8T1XA72_9STRA</name>
<reference evidence="2" key="1">
    <citation type="submission" date="2021-02" db="EMBL/GenBank/DDBJ databases">
        <authorList>
            <person name="Palmer J.M."/>
        </authorList>
    </citation>
    <scope>NUCLEOTIDE SEQUENCE</scope>
    <source>
        <strain evidence="2">SCRP23</strain>
    </source>
</reference>
<dbReference type="InterPro" id="IPR006553">
    <property type="entry name" value="Leu-rich_rpt_Cys-con_subtyp"/>
</dbReference>
<dbReference type="Proteomes" id="UP000693981">
    <property type="component" value="Unassembled WGS sequence"/>
</dbReference>
<dbReference type="SMART" id="SM00367">
    <property type="entry name" value="LRR_CC"/>
    <property type="match status" value="1"/>
</dbReference>
<organism evidence="2 3">
    <name type="scientific">Phytophthora boehmeriae</name>
    <dbReference type="NCBI Taxonomy" id="109152"/>
    <lineage>
        <taxon>Eukaryota</taxon>
        <taxon>Sar</taxon>
        <taxon>Stramenopiles</taxon>
        <taxon>Oomycota</taxon>
        <taxon>Peronosporomycetes</taxon>
        <taxon>Peronosporales</taxon>
        <taxon>Peronosporaceae</taxon>
        <taxon>Phytophthora</taxon>
    </lineage>
</organism>
<dbReference type="EMBL" id="JAGDFL010000016">
    <property type="protein sequence ID" value="KAG7401198.1"/>
    <property type="molecule type" value="Genomic_DNA"/>
</dbReference>
<dbReference type="OrthoDB" id="423607at2759"/>
<feature type="region of interest" description="Disordered" evidence="1">
    <location>
        <begin position="1"/>
        <end position="92"/>
    </location>
</feature>
<comment type="caution">
    <text evidence="2">The sequence shown here is derived from an EMBL/GenBank/DDBJ whole genome shotgun (WGS) entry which is preliminary data.</text>
</comment>
<accession>A0A8T1XA72</accession>
<proteinExistence type="predicted"/>
<evidence type="ECO:0000313" key="2">
    <source>
        <dbReference type="EMBL" id="KAG7401198.1"/>
    </source>
</evidence>
<sequence length="182" mass="19837">MTIGRHETYSRRFGDDVTQTKDSSREDGDDTPQVVHDVNGGGFPQKLMKRPRGPPPVKTSANGTPGPRVLPPIGTTRPKSPSSPAASSVMTLEEKQQRQMHSFLHNFLDESDTGSFQQVIDLHQHGIDTGITVTDATLQEVVLAVPNLRGLNLSGCSHITDAGLWAVARHYLCSWISVTVRS</sequence>
<evidence type="ECO:0000313" key="3">
    <source>
        <dbReference type="Proteomes" id="UP000693981"/>
    </source>
</evidence>
<feature type="compositionally biased region" description="Basic and acidic residues" evidence="1">
    <location>
        <begin position="1"/>
        <end position="26"/>
    </location>
</feature>
<protein>
    <submittedName>
        <fullName evidence="2">Uncharacterized protein</fullName>
    </submittedName>
</protein>
<dbReference type="AlphaFoldDB" id="A0A8T1XA72"/>
<gene>
    <name evidence="2" type="ORF">PHYBOEH_002382</name>
</gene>
<keyword evidence="3" id="KW-1185">Reference proteome</keyword>
<evidence type="ECO:0000256" key="1">
    <source>
        <dbReference type="SAM" id="MobiDB-lite"/>
    </source>
</evidence>